<dbReference type="InterPro" id="IPR036225">
    <property type="entry name" value="SRP/SRP_N"/>
</dbReference>
<name>A0A540V2I5_9GAMM</name>
<dbReference type="AlphaFoldDB" id="A0A540V2I5"/>
<dbReference type="InterPro" id="IPR042101">
    <property type="entry name" value="SRP54_N_sf"/>
</dbReference>
<dbReference type="SMART" id="SM00963">
    <property type="entry name" value="SRP54_N"/>
    <property type="match status" value="1"/>
</dbReference>
<feature type="domain" description="Signal recognition particle SRP54 helical bundle" evidence="2">
    <location>
        <begin position="1"/>
        <end position="86"/>
    </location>
</feature>
<evidence type="ECO:0000259" key="2">
    <source>
        <dbReference type="SMART" id="SM00963"/>
    </source>
</evidence>
<evidence type="ECO:0000313" key="3">
    <source>
        <dbReference type="EMBL" id="TQE90962.1"/>
    </source>
</evidence>
<feature type="non-terminal residue" evidence="3">
    <location>
        <position position="115"/>
    </location>
</feature>
<dbReference type="PANTHER" id="PTHR11564:SF5">
    <property type="entry name" value="SIGNAL RECOGNITION PARTICLE SUBUNIT SRP54"/>
    <property type="match status" value="1"/>
</dbReference>
<dbReference type="GO" id="GO:0005525">
    <property type="term" value="F:GTP binding"/>
    <property type="evidence" value="ECO:0007669"/>
    <property type="project" value="InterPro"/>
</dbReference>
<dbReference type="InterPro" id="IPR022941">
    <property type="entry name" value="SRP54"/>
</dbReference>
<organism evidence="3 4">
    <name type="scientific">Spiribacter salinus</name>
    <dbReference type="NCBI Taxonomy" id="1335746"/>
    <lineage>
        <taxon>Bacteria</taxon>
        <taxon>Pseudomonadati</taxon>
        <taxon>Pseudomonadota</taxon>
        <taxon>Gammaproteobacteria</taxon>
        <taxon>Chromatiales</taxon>
        <taxon>Ectothiorhodospiraceae</taxon>
        <taxon>Spiribacter</taxon>
    </lineage>
</organism>
<gene>
    <name evidence="3" type="ORF">FKY71_20310</name>
</gene>
<protein>
    <submittedName>
        <fullName evidence="3">Signal recognition particle protein</fullName>
    </submittedName>
</protein>
<dbReference type="EMBL" id="VIFK01000705">
    <property type="protein sequence ID" value="TQE90962.1"/>
    <property type="molecule type" value="Genomic_DNA"/>
</dbReference>
<dbReference type="GO" id="GO:0048500">
    <property type="term" value="C:signal recognition particle"/>
    <property type="evidence" value="ECO:0007669"/>
    <property type="project" value="InterPro"/>
</dbReference>
<proteinExistence type="predicted"/>
<dbReference type="PANTHER" id="PTHR11564">
    <property type="entry name" value="SIGNAL RECOGNITION PARTICLE 54K PROTEIN SRP54"/>
    <property type="match status" value="1"/>
</dbReference>
<comment type="caution">
    <text evidence="3">The sequence shown here is derived from an EMBL/GenBank/DDBJ whole genome shotgun (WGS) entry which is preliminary data.</text>
</comment>
<dbReference type="GO" id="GO:0003924">
    <property type="term" value="F:GTPase activity"/>
    <property type="evidence" value="ECO:0007669"/>
    <property type="project" value="InterPro"/>
</dbReference>
<accession>A0A540V2I5</accession>
<sequence>MFESLSEKIEGAIKNVTGQGRINELNIAATMREIRRALLDADVNYQVARDFTDQVKEKATGDEVLNSVTPGQQLVKIVHDELTELLGGEHVSINEPDFPPTVILVAGLQGSGKTT</sequence>
<reference evidence="3 4" key="1">
    <citation type="submission" date="2019-06" db="EMBL/GenBank/DDBJ databases">
        <title>Metagenome assembled Genome of Spiribacter salinus SL48-SHIP from the microbial mat of Salt Lake 48 (Novosibirsk region, Russia).</title>
        <authorList>
            <person name="Shipova A."/>
            <person name="Rozanov A.S."/>
            <person name="Bryanskaya A.V."/>
            <person name="Peltek S.E."/>
        </authorList>
    </citation>
    <scope>NUCLEOTIDE SEQUENCE [LARGE SCALE GENOMIC DNA]</scope>
    <source>
        <strain evidence="3">SL48-SHIP-2</strain>
    </source>
</reference>
<dbReference type="Pfam" id="PF02881">
    <property type="entry name" value="SRP54_N"/>
    <property type="match status" value="1"/>
</dbReference>
<dbReference type="Gene3D" id="1.20.120.140">
    <property type="entry name" value="Signal recognition particle SRP54, nucleotide-binding domain"/>
    <property type="match status" value="1"/>
</dbReference>
<comment type="subcellular location">
    <subcellularLocation>
        <location evidence="1">Cytoplasm</location>
    </subcellularLocation>
</comment>
<evidence type="ECO:0000256" key="1">
    <source>
        <dbReference type="ARBA" id="ARBA00004496"/>
    </source>
</evidence>
<evidence type="ECO:0000313" key="4">
    <source>
        <dbReference type="Proteomes" id="UP000315400"/>
    </source>
</evidence>
<dbReference type="InterPro" id="IPR013822">
    <property type="entry name" value="Signal_recog_particl_SRP54_hlx"/>
</dbReference>
<dbReference type="Proteomes" id="UP000315400">
    <property type="component" value="Unassembled WGS sequence"/>
</dbReference>
<dbReference type="GO" id="GO:0006614">
    <property type="term" value="P:SRP-dependent cotranslational protein targeting to membrane"/>
    <property type="evidence" value="ECO:0007669"/>
    <property type="project" value="InterPro"/>
</dbReference>
<dbReference type="SUPFAM" id="SSF47364">
    <property type="entry name" value="Domain of the SRP/SRP receptor G-proteins"/>
    <property type="match status" value="1"/>
</dbReference>